<dbReference type="Pfam" id="PF08126">
    <property type="entry name" value="Propeptide_C25"/>
    <property type="match status" value="1"/>
</dbReference>
<dbReference type="AlphaFoldDB" id="A0A7C3ERT5"/>
<dbReference type="SUPFAM" id="SSF52129">
    <property type="entry name" value="Caspase-like"/>
    <property type="match status" value="1"/>
</dbReference>
<name>A0A7C3ERT5_UNCW3</name>
<dbReference type="Gene3D" id="2.60.40.10">
    <property type="entry name" value="Immunoglobulins"/>
    <property type="match status" value="2"/>
</dbReference>
<organism evidence="5">
    <name type="scientific">candidate division WOR-3 bacterium</name>
    <dbReference type="NCBI Taxonomy" id="2052148"/>
    <lineage>
        <taxon>Bacteria</taxon>
        <taxon>Bacteria division WOR-3</taxon>
    </lineage>
</organism>
<dbReference type="GO" id="GO:0046872">
    <property type="term" value="F:metal ion binding"/>
    <property type="evidence" value="ECO:0007669"/>
    <property type="project" value="UniProtKB-KW"/>
</dbReference>
<evidence type="ECO:0000259" key="2">
    <source>
        <dbReference type="Pfam" id="PF01364"/>
    </source>
</evidence>
<dbReference type="EMBL" id="DSTU01000004">
    <property type="protein sequence ID" value="HFJ53614.1"/>
    <property type="molecule type" value="Genomic_DNA"/>
</dbReference>
<dbReference type="Gene3D" id="2.60.40.3800">
    <property type="match status" value="1"/>
</dbReference>
<evidence type="ECO:0000313" key="5">
    <source>
        <dbReference type="EMBL" id="HFJ53614.1"/>
    </source>
</evidence>
<evidence type="ECO:0000256" key="1">
    <source>
        <dbReference type="ARBA" id="ARBA00022729"/>
    </source>
</evidence>
<dbReference type="Pfam" id="PF01364">
    <property type="entry name" value="Peptidase_C25"/>
    <property type="match status" value="1"/>
</dbReference>
<dbReference type="InterPro" id="IPR038490">
    <property type="entry name" value="Gingipain_propep_sf"/>
</dbReference>
<protein>
    <submittedName>
        <fullName evidence="5">T9SS type A sorting domain-containing protein</fullName>
    </submittedName>
</protein>
<dbReference type="Gene3D" id="3.40.50.1460">
    <property type="match status" value="1"/>
</dbReference>
<dbReference type="GO" id="GO:0004197">
    <property type="term" value="F:cysteine-type endopeptidase activity"/>
    <property type="evidence" value="ECO:0007669"/>
    <property type="project" value="InterPro"/>
</dbReference>
<dbReference type="GO" id="GO:0006508">
    <property type="term" value="P:proteolysis"/>
    <property type="evidence" value="ECO:0007669"/>
    <property type="project" value="InterPro"/>
</dbReference>
<feature type="domain" description="Gingipain" evidence="2">
    <location>
        <begin position="219"/>
        <end position="572"/>
    </location>
</feature>
<dbReference type="InterPro" id="IPR029031">
    <property type="entry name" value="Gingipain_N_sf"/>
</dbReference>
<dbReference type="InterPro" id="IPR012600">
    <property type="entry name" value="Propeptide_C25"/>
</dbReference>
<reference evidence="5" key="1">
    <citation type="journal article" date="2020" name="mSystems">
        <title>Genome- and Community-Level Interaction Insights into Carbon Utilization and Element Cycling Functions of Hydrothermarchaeota in Hydrothermal Sediment.</title>
        <authorList>
            <person name="Zhou Z."/>
            <person name="Liu Y."/>
            <person name="Xu W."/>
            <person name="Pan J."/>
            <person name="Luo Z.H."/>
            <person name="Li M."/>
        </authorList>
    </citation>
    <scope>NUCLEOTIDE SEQUENCE [LARGE SCALE GENOMIC DNA]</scope>
    <source>
        <strain evidence="4">SpSt-265</strain>
        <strain evidence="5">SpSt-465</strain>
    </source>
</reference>
<dbReference type="InterPro" id="IPR001769">
    <property type="entry name" value="Gingipain"/>
</dbReference>
<sequence>MHLALLFFCIIAGARLGDTVNHTLRIASEKLKINSYQGFDRVTLDGGFFIPEPGRPLLPVISATLAIPADARLHRVEATPQATEQIEGKFIVLPGQFPVPVSKSQLPELCPPDTAIYLSDQPWPAQSLINYSVHHTGGFQLVNLLLCPFTYFPLSGCLLLHTEISITVTFESGANPVTPITVSQRNQHLQSLKPLVVNPDDLTTFAPPVSGNDQLSIDYLIITSSELKESFQPYLEYRCQRGMRTEIRTTGWIEANYPGRDLQEKIRNHIIDYYHNRGVVYVLLAGDNRQIPSRQISVTVGNEQGLIPTDLYYGDLDFSWDSNHNNLFGEMDDSVDLYADVFVGRVSVETPEQVRNFISKVLAFENTPAADYIQRSLLPSGWLWRSLNYHGKFVNDSIAELTPAGWTDRELENPPGAGVVADSFNNGFLIFDPAGHGNETGVYDENGTPIYTTTYAGYQTNHNRYSIITSLACNPGNFEAEDCLAEVALNCRDGGAIGVMMNSRYGWGTPPVMGPSEKLCVRFYDYLLSRSEYLLGPAHNRSREEYAGSAIYSSLWRWCLTEFNLLGDPTLDIWTAPPRNMTITAPDTITTGSQTLSVNVYENTNPASGVKVTAWKDNEVLATGITGGNGQVSINIHPFTPGELQLTATRHNNLPATKVVTVLQGAAEPYLVYRSCEIDDTLQSNPNRILEPGETARLKITIKNTGTAPATSVRMKITETSPYIDIIDTTAILGTILPAESATAENITITAVCSAPPGSEPEFTLYIHSDQNSWQTMFSITLGYSGRTWADISAGNCALTVTARGSIGYDTDESRRGRGFRYPLNDTSSLYLASFAVGNSPDYLVDRFYRQHEIDQDWQLNDSIRTRLPVWNAAQLLQASFTDLNHPRVKSVIVDQRALVPAPPGPQNTVILVYDLWNAGTVELNDLYAGILADFDVIATDRLHDLAWTFPEQRTAVMRNVHNPNRFLGIKQLYPTTPAHLTCIDHAIYVYPDSAMTEDMKYRAITGNLGVRQSDRPFNWSVSVSTGPFELMPGAGKRRMAFAFIGAPDSISFLNTCQMVQEWYDQNVGVQESQTLIKPDLINFSIEPSIFNRTTTVHLHLPIHSRVRLTIHDIAGRTVTQLFNGSLDAGNHQFAVNSEKLAPGVYFVRLESQAGRQTLRILRLK</sequence>
<dbReference type="InterPro" id="IPR029030">
    <property type="entry name" value="Caspase-like_dom_sf"/>
</dbReference>
<dbReference type="Gene3D" id="3.40.50.10390">
    <property type="entry name" value="Gingipain r, domain 1"/>
    <property type="match status" value="1"/>
</dbReference>
<evidence type="ECO:0000313" key="4">
    <source>
        <dbReference type="EMBL" id="HEA87775.1"/>
    </source>
</evidence>
<keyword evidence="1" id="KW-0732">Signal</keyword>
<gene>
    <name evidence="4" type="ORF">ENP94_07205</name>
    <name evidence="5" type="ORF">ENS16_02855</name>
</gene>
<accession>A0A7C3ERT5</accession>
<dbReference type="InterPro" id="IPR026444">
    <property type="entry name" value="Secre_tail"/>
</dbReference>
<dbReference type="InterPro" id="IPR013783">
    <property type="entry name" value="Ig-like_fold"/>
</dbReference>
<dbReference type="GO" id="GO:0005576">
    <property type="term" value="C:extracellular region"/>
    <property type="evidence" value="ECO:0007669"/>
    <property type="project" value="UniProtKB-SubCell"/>
</dbReference>
<evidence type="ECO:0000259" key="3">
    <source>
        <dbReference type="Pfam" id="PF08126"/>
    </source>
</evidence>
<feature type="domain" description="Gingipain propeptide" evidence="3">
    <location>
        <begin position="38"/>
        <end position="176"/>
    </location>
</feature>
<dbReference type="EMBL" id="DSLG01000008">
    <property type="protein sequence ID" value="HEA87775.1"/>
    <property type="molecule type" value="Genomic_DNA"/>
</dbReference>
<proteinExistence type="predicted"/>
<dbReference type="NCBIfam" id="TIGR04183">
    <property type="entry name" value="Por_Secre_tail"/>
    <property type="match status" value="1"/>
</dbReference>
<dbReference type="Gene3D" id="2.60.40.4070">
    <property type="match status" value="1"/>
</dbReference>
<comment type="caution">
    <text evidence="5">The sequence shown here is derived from an EMBL/GenBank/DDBJ whole genome shotgun (WGS) entry which is preliminary data.</text>
</comment>